<protein>
    <submittedName>
        <fullName evidence="2">Uncharacterized protein</fullName>
    </submittedName>
</protein>
<dbReference type="EMBL" id="CVQH01022191">
    <property type="protein sequence ID" value="CRK32510.1"/>
    <property type="molecule type" value="Genomic_DNA"/>
</dbReference>
<organism evidence="2 3">
    <name type="scientific">Verticillium longisporum</name>
    <name type="common">Verticillium dahliae var. longisporum</name>
    <dbReference type="NCBI Taxonomy" id="100787"/>
    <lineage>
        <taxon>Eukaryota</taxon>
        <taxon>Fungi</taxon>
        <taxon>Dikarya</taxon>
        <taxon>Ascomycota</taxon>
        <taxon>Pezizomycotina</taxon>
        <taxon>Sordariomycetes</taxon>
        <taxon>Hypocreomycetidae</taxon>
        <taxon>Glomerellales</taxon>
        <taxon>Plectosphaerellaceae</taxon>
        <taxon>Verticillium</taxon>
    </lineage>
</organism>
<keyword evidence="3" id="KW-1185">Reference proteome</keyword>
<sequence length="93" mass="10211">MRMPTLVSKANTTTAMKRMRTLSPKTKTATSTRSLLLATSTTVHSLCVVRRLAYSSTQTTTSSSSRPTSPKLRRPRVFCSAPRKSCCTTRIAT</sequence>
<feature type="region of interest" description="Disordered" evidence="1">
    <location>
        <begin position="54"/>
        <end position="75"/>
    </location>
</feature>
<dbReference type="Proteomes" id="UP000044602">
    <property type="component" value="Unassembled WGS sequence"/>
</dbReference>
<feature type="compositionally biased region" description="Low complexity" evidence="1">
    <location>
        <begin position="55"/>
        <end position="70"/>
    </location>
</feature>
<gene>
    <name evidence="2" type="ORF">BN1708_019045</name>
</gene>
<reference evidence="2 3" key="1">
    <citation type="submission" date="2015-05" db="EMBL/GenBank/DDBJ databases">
        <authorList>
            <person name="Wang D.B."/>
            <person name="Wang M."/>
        </authorList>
    </citation>
    <scope>NUCLEOTIDE SEQUENCE [LARGE SCALE GENOMIC DNA]</scope>
    <source>
        <strain evidence="2">VL1</strain>
    </source>
</reference>
<proteinExistence type="predicted"/>
<evidence type="ECO:0000313" key="3">
    <source>
        <dbReference type="Proteomes" id="UP000044602"/>
    </source>
</evidence>
<name>A0A0G4MES2_VERLO</name>
<dbReference type="AlphaFoldDB" id="A0A0G4MES2"/>
<evidence type="ECO:0000256" key="1">
    <source>
        <dbReference type="SAM" id="MobiDB-lite"/>
    </source>
</evidence>
<accession>A0A0G4MES2</accession>
<feature type="region of interest" description="Disordered" evidence="1">
    <location>
        <begin position="1"/>
        <end position="31"/>
    </location>
</feature>
<evidence type="ECO:0000313" key="2">
    <source>
        <dbReference type="EMBL" id="CRK32510.1"/>
    </source>
</evidence>